<dbReference type="Pfam" id="PF10517">
    <property type="entry name" value="DM13"/>
    <property type="match status" value="1"/>
</dbReference>
<proteinExistence type="predicted"/>
<name>A0A1Z3U8T6_BREVE</name>
<dbReference type="KEGG" id="bvc:CEP68_09150"/>
<accession>A0A1Z3U8T6</accession>
<dbReference type="GeneID" id="34015213"/>
<dbReference type="PROSITE" id="PS51549">
    <property type="entry name" value="DM13"/>
    <property type="match status" value="1"/>
</dbReference>
<organism evidence="2 3">
    <name type="scientific">Brevundimonas vesicularis</name>
    <name type="common">Pseudomonas vesicularis</name>
    <dbReference type="NCBI Taxonomy" id="41276"/>
    <lineage>
        <taxon>Bacteria</taxon>
        <taxon>Pseudomonadati</taxon>
        <taxon>Pseudomonadota</taxon>
        <taxon>Alphaproteobacteria</taxon>
        <taxon>Caulobacterales</taxon>
        <taxon>Caulobacteraceae</taxon>
        <taxon>Brevundimonas</taxon>
    </lineage>
</organism>
<sequence>MPRWLILACTHFVVGITGFAAGIYTLPILTAPASPTEAALRSSTPEALYSGKLSRDLAGSDLLHWGEGEVQILPHRIAHIGRLSPGPDYKLYLAPHFVETEEAFLAIKDASARVGDVRTFNGFIMEVPADIDVRDYSAVVIWCEAFDQFISSAAYQPPRQARK</sequence>
<protein>
    <recommendedName>
        <fullName evidence="1">DM13 domain-containing protein</fullName>
    </recommendedName>
</protein>
<dbReference type="RefSeq" id="WP_024350795.1">
    <property type="nucleotide sequence ID" value="NZ_CP022048.2"/>
</dbReference>
<dbReference type="EMBL" id="CP022048">
    <property type="protein sequence ID" value="ASE39652.1"/>
    <property type="molecule type" value="Genomic_DNA"/>
</dbReference>
<feature type="domain" description="DM13" evidence="1">
    <location>
        <begin position="51"/>
        <end position="156"/>
    </location>
</feature>
<reference evidence="3" key="1">
    <citation type="submission" date="2017-06" db="EMBL/GenBank/DDBJ databases">
        <title>FDA dAtabase for Regulatory Grade micrObial Sequences (FDA-ARGOS): Supporting development and validation of Infectious Disease Dx tests.</title>
        <authorList>
            <person name="Minogue T."/>
            <person name="Wolcott M."/>
            <person name="Wasieloski L."/>
            <person name="Aguilar W."/>
            <person name="Moore D."/>
            <person name="Tallon L."/>
            <person name="Sadzewicz L."/>
            <person name="Sengamalay N."/>
            <person name="Ott S."/>
            <person name="Godinez A."/>
            <person name="Nagaraj S."/>
            <person name="Nadendla S."/>
            <person name="Geyer C."/>
            <person name="Sichtig H."/>
        </authorList>
    </citation>
    <scope>NUCLEOTIDE SEQUENCE [LARGE SCALE GENOMIC DNA]</scope>
    <source>
        <strain evidence="3">FDAARGOS_289</strain>
    </source>
</reference>
<evidence type="ECO:0000313" key="2">
    <source>
        <dbReference type="EMBL" id="ASE39652.1"/>
    </source>
</evidence>
<evidence type="ECO:0000259" key="1">
    <source>
        <dbReference type="PROSITE" id="PS51549"/>
    </source>
</evidence>
<evidence type="ECO:0000313" key="3">
    <source>
        <dbReference type="Proteomes" id="UP000197050"/>
    </source>
</evidence>
<dbReference type="AlphaFoldDB" id="A0A1Z3U8T6"/>
<gene>
    <name evidence="2" type="ORF">CEP68_09150</name>
</gene>
<dbReference type="InterPro" id="IPR019545">
    <property type="entry name" value="DM13_domain"/>
</dbReference>
<dbReference type="Proteomes" id="UP000197050">
    <property type="component" value="Chromosome"/>
</dbReference>